<accession>A0A914PT31</accession>
<name>A0A914PT31_9BILA</name>
<evidence type="ECO:0000313" key="3">
    <source>
        <dbReference type="WBParaSite" id="PDA_v2.g21336.t1"/>
    </source>
</evidence>
<evidence type="ECO:0000313" key="2">
    <source>
        <dbReference type="Proteomes" id="UP000887578"/>
    </source>
</evidence>
<feature type="transmembrane region" description="Helical" evidence="1">
    <location>
        <begin position="390"/>
        <end position="407"/>
    </location>
</feature>
<dbReference type="AlphaFoldDB" id="A0A914PT31"/>
<dbReference type="Proteomes" id="UP000887578">
    <property type="component" value="Unplaced"/>
</dbReference>
<keyword evidence="2" id="KW-1185">Reference proteome</keyword>
<protein>
    <submittedName>
        <fullName evidence="3">Uncharacterized protein</fullName>
    </submittedName>
</protein>
<keyword evidence="1" id="KW-1133">Transmembrane helix</keyword>
<sequence>MDKEFKILSQRLFVLNLINLKKIFSLDKLPKNPKNYVPRNIVSQTGTFTLLRLSNNPTFATAFFRLRNEHTAGCTSQENVFSLEQANLTSSTGSSGTCMTTILSTATVPFSPTNVLTLLNPTINSNQSFGVIAETDKNYPYFYFNSQTASLWNSVYLFGTSFSFLIPVNHSLEFSYAYTYAQGPKFDTLPSKGVFSSANYADDQTDLPMPNISFSIPLNYVMNLEVKYLDFSNSSSCYIETTGEKIIINELGQNIILNAGSLTVVFNETEKGHRGVLFGFEVIIPPTTVIFTSELTTLSATSTSLMSSESVQITTKLTTTPAFFSSTPCTTLTDVEPTSTKPILTVSSTSISSVTSAAIPDTIKTTQKTTTTILSTVLTTSATNAGNNKSIYFCVTFFLLVLIFLLHL</sequence>
<reference evidence="3" key="1">
    <citation type="submission" date="2022-11" db="UniProtKB">
        <authorList>
            <consortium name="WormBaseParasite"/>
        </authorList>
    </citation>
    <scope>IDENTIFICATION</scope>
</reference>
<keyword evidence="1" id="KW-0812">Transmembrane</keyword>
<dbReference type="WBParaSite" id="PDA_v2.g21336.t1">
    <property type="protein sequence ID" value="PDA_v2.g21336.t1"/>
    <property type="gene ID" value="PDA_v2.g21336"/>
</dbReference>
<organism evidence="2 3">
    <name type="scientific">Panagrolaimus davidi</name>
    <dbReference type="NCBI Taxonomy" id="227884"/>
    <lineage>
        <taxon>Eukaryota</taxon>
        <taxon>Metazoa</taxon>
        <taxon>Ecdysozoa</taxon>
        <taxon>Nematoda</taxon>
        <taxon>Chromadorea</taxon>
        <taxon>Rhabditida</taxon>
        <taxon>Tylenchina</taxon>
        <taxon>Panagrolaimomorpha</taxon>
        <taxon>Panagrolaimoidea</taxon>
        <taxon>Panagrolaimidae</taxon>
        <taxon>Panagrolaimus</taxon>
    </lineage>
</organism>
<proteinExistence type="predicted"/>
<evidence type="ECO:0000256" key="1">
    <source>
        <dbReference type="SAM" id="Phobius"/>
    </source>
</evidence>
<keyword evidence="1" id="KW-0472">Membrane</keyword>